<name>A0A652L9P1_9ACTN</name>
<accession>A0A652L9P1</accession>
<feature type="compositionally biased region" description="Basic and acidic residues" evidence="1">
    <location>
        <begin position="73"/>
        <end position="84"/>
    </location>
</feature>
<protein>
    <submittedName>
        <fullName evidence="2">Uncharacterized protein</fullName>
    </submittedName>
</protein>
<feature type="region of interest" description="Disordered" evidence="1">
    <location>
        <begin position="1"/>
        <end position="95"/>
    </location>
</feature>
<comment type="caution">
    <text evidence="2">The sequence shown here is derived from an EMBL/GenBank/DDBJ whole genome shotgun (WGS) entry which is preliminary data.</text>
</comment>
<dbReference type="AlphaFoldDB" id="A0A652L9P1"/>
<dbReference type="EMBL" id="RDBM01000021">
    <property type="protein sequence ID" value="TXS32803.1"/>
    <property type="molecule type" value="Genomic_DNA"/>
</dbReference>
<sequence length="95" mass="10325">MGSTPELFPRQVTVPAPSDSSFRPTTHLGNSPCGPRHSPRQVSPAAHTGTHQQALRGNRESRAIKNDASVMIKVERPDKDEPESPRALVRHVGTP</sequence>
<reference evidence="2" key="1">
    <citation type="submission" date="2018-10" db="EMBL/GenBank/DDBJ databases">
        <authorList>
            <person name="Hariharan J."/>
            <person name="Choudoir M.J."/>
            <person name="Diebold P."/>
            <person name="Panke-Buisse K."/>
            <person name="Campbell A.N."/>
            <person name="Buckley D.H."/>
        </authorList>
    </citation>
    <scope>NUCLEOTIDE SEQUENCE</scope>
    <source>
        <strain evidence="2">Gb1</strain>
    </source>
</reference>
<proteinExistence type="predicted"/>
<evidence type="ECO:0000313" key="2">
    <source>
        <dbReference type="EMBL" id="TXS32803.1"/>
    </source>
</evidence>
<evidence type="ECO:0000256" key="1">
    <source>
        <dbReference type="SAM" id="MobiDB-lite"/>
    </source>
</evidence>
<gene>
    <name evidence="2" type="ORF">EAO74_05550</name>
</gene>
<feature type="compositionally biased region" description="Polar residues" evidence="1">
    <location>
        <begin position="18"/>
        <end position="29"/>
    </location>
</feature>
<organism evidence="2">
    <name type="scientific">Streptomyces sp. gb1(2016)</name>
    <dbReference type="NCBI Taxonomy" id="1828321"/>
    <lineage>
        <taxon>Bacteria</taxon>
        <taxon>Bacillati</taxon>
        <taxon>Actinomycetota</taxon>
        <taxon>Actinomycetes</taxon>
        <taxon>Kitasatosporales</taxon>
        <taxon>Streptomycetaceae</taxon>
        <taxon>Streptomyces</taxon>
    </lineage>
</organism>